<feature type="domain" description="Glycoside hydrolase family 2 catalytic" evidence="6">
    <location>
        <begin position="313"/>
        <end position="435"/>
    </location>
</feature>
<dbReference type="Pfam" id="PF02836">
    <property type="entry name" value="Glyco_hydro_2_C"/>
    <property type="match status" value="1"/>
</dbReference>
<dbReference type="Proteomes" id="UP000216101">
    <property type="component" value="Unassembled WGS sequence"/>
</dbReference>
<sequence length="782" mass="87281">MNQQLSHLGALVLCCLLAACSPNPAPNTNLVSDALFDQGWQFFRSEKALDLAAAQQQTEWENVSIPHTPKIEPLVVNAQFQGDAWYKKTITTEPTWKGKHIRLKFESAMNVAEVWLNGKKLKTHVGGYLPFSVDLTQQLIWDAPNELMVRLDNRDNPVTGPKPLHDLDFNTYGGIYRHVYLQIDNDLHISDAVAAGKAASGGIFVRYPQVNATQATLNVQTHLVNKNAANKVFRVVQQLMDGDKSVAEHTSESQTINGNSDAENTIEFTLNNPRLWSPKAPNLYNLVTRVYEGDALVDEHTTRIGIREFKWVEGQLHINGEKTFLRGVNRHQEYPYIGYATSDAADYRDAVKIKSAGFDYVRLSHYPHSPAFMAAADELGLVLLDAILGWQYFSEDAAFQAQIQQTCRDLIRRDRNHASVMAWECSLNESWMTEPFIDSLTTIIQQEYPGALSAGWQEYGYDIYLQARQHRLEHYKTPTKPYVVSEYGDWEYYAMNAGLNQSAWANLLQADRSSRQLLSDGETRLLQQTANIQEAHNDNFNTPAFADGYWVMFDYNRGYAPDLESSGIMSIDRLPKYSYYFYQSQRDPDEVSDKFASGPMVFIASEWSENSALNIRVFSNTEEVALYVNGKMIAKQTPDQNNNTTNLKHPPFTFAVNKFEAGELKAVAYRGGNIVAEHTVVTPGEAHSLALSIDTSGKEPQPGVKDAIFIYAQLQDNKGNPLYSNNVPVKFSVSGPATLISPVEVNTAAGIASALVEIGDSLDGINITAESSNLNAAAISIK</sequence>
<keyword evidence="4" id="KW-0732">Signal</keyword>
<dbReference type="PRINTS" id="PR00132">
    <property type="entry name" value="GLHYDRLASE2"/>
</dbReference>
<evidence type="ECO:0000313" key="9">
    <source>
        <dbReference type="EMBL" id="OZY85043.1"/>
    </source>
</evidence>
<dbReference type="PANTHER" id="PTHR42732:SF1">
    <property type="entry name" value="BETA-MANNOSIDASE"/>
    <property type="match status" value="1"/>
</dbReference>
<dbReference type="STRING" id="1209072.GCA_000766945_02818"/>
<evidence type="ECO:0000256" key="2">
    <source>
        <dbReference type="ARBA" id="ARBA00022801"/>
    </source>
</evidence>
<feature type="domain" description="Glycoside hydrolase family 2 immunoglobulin-like beta-sandwich" evidence="5">
    <location>
        <begin position="206"/>
        <end position="307"/>
    </location>
</feature>
<dbReference type="Pfam" id="PF00703">
    <property type="entry name" value="Glyco_hydro_2"/>
    <property type="match status" value="1"/>
</dbReference>
<evidence type="ECO:0000259" key="7">
    <source>
        <dbReference type="Pfam" id="PF02837"/>
    </source>
</evidence>
<feature type="domain" description="Glycosyl hydrolases family 2 sugar binding" evidence="7">
    <location>
        <begin position="79"/>
        <end position="181"/>
    </location>
</feature>
<dbReference type="InterPro" id="IPR036156">
    <property type="entry name" value="Beta-gal/glucu_dom_sf"/>
</dbReference>
<dbReference type="AlphaFoldDB" id="A0A266Q589"/>
<dbReference type="RefSeq" id="WP_094985979.1">
    <property type="nucleotide sequence ID" value="NZ_NHNI01000002.1"/>
</dbReference>
<evidence type="ECO:0000259" key="6">
    <source>
        <dbReference type="Pfam" id="PF02836"/>
    </source>
</evidence>
<dbReference type="InterPro" id="IPR017853">
    <property type="entry name" value="GH"/>
</dbReference>
<name>A0A266Q589_9GAMM</name>
<reference evidence="10" key="1">
    <citation type="submission" date="2017-05" db="EMBL/GenBank/DDBJ databases">
        <authorList>
            <person name="Barney B.M."/>
        </authorList>
    </citation>
    <scope>NUCLEOTIDE SEQUENCE [LARGE SCALE GENOMIC DNA]</scope>
    <source>
        <strain evidence="10">PSBB022</strain>
    </source>
</reference>
<accession>A0A266Q589</accession>
<dbReference type="InterPro" id="IPR008979">
    <property type="entry name" value="Galactose-bd-like_sf"/>
</dbReference>
<dbReference type="Pfam" id="PF02837">
    <property type="entry name" value="Glyco_hydro_2_N"/>
    <property type="match status" value="1"/>
</dbReference>
<dbReference type="SUPFAM" id="SSF51445">
    <property type="entry name" value="(Trans)glycosidases"/>
    <property type="match status" value="1"/>
</dbReference>
<dbReference type="InterPro" id="IPR051913">
    <property type="entry name" value="GH2_Domain-Containing"/>
</dbReference>
<evidence type="ECO:0000256" key="3">
    <source>
        <dbReference type="ARBA" id="ARBA00023295"/>
    </source>
</evidence>
<gene>
    <name evidence="9" type="ORF">CBP51_18015</name>
</gene>
<feature type="domain" description="DUF4982" evidence="8">
    <location>
        <begin position="613"/>
        <end position="676"/>
    </location>
</feature>
<dbReference type="InterPro" id="IPR013783">
    <property type="entry name" value="Ig-like_fold"/>
</dbReference>
<evidence type="ECO:0000256" key="1">
    <source>
        <dbReference type="ARBA" id="ARBA00007401"/>
    </source>
</evidence>
<dbReference type="GO" id="GO:0005975">
    <property type="term" value="P:carbohydrate metabolic process"/>
    <property type="evidence" value="ECO:0007669"/>
    <property type="project" value="InterPro"/>
</dbReference>
<dbReference type="Gene3D" id="2.60.40.10">
    <property type="entry name" value="Immunoglobulins"/>
    <property type="match status" value="3"/>
</dbReference>
<evidence type="ECO:0000259" key="5">
    <source>
        <dbReference type="Pfam" id="PF00703"/>
    </source>
</evidence>
<keyword evidence="10" id="KW-1185">Reference proteome</keyword>
<dbReference type="InterPro" id="IPR006103">
    <property type="entry name" value="Glyco_hydro_2_cat"/>
</dbReference>
<dbReference type="EMBL" id="NHNI01000002">
    <property type="protein sequence ID" value="OZY85043.1"/>
    <property type="molecule type" value="Genomic_DNA"/>
</dbReference>
<dbReference type="GO" id="GO:0004553">
    <property type="term" value="F:hydrolase activity, hydrolyzing O-glycosyl compounds"/>
    <property type="evidence" value="ECO:0007669"/>
    <property type="project" value="InterPro"/>
</dbReference>
<keyword evidence="3" id="KW-0326">Glycosidase</keyword>
<proteinExistence type="inferred from homology"/>
<comment type="similarity">
    <text evidence="1">Belongs to the glycosyl hydrolase 2 family.</text>
</comment>
<dbReference type="InterPro" id="IPR006102">
    <property type="entry name" value="Ig-like_GH2"/>
</dbReference>
<dbReference type="Gene3D" id="3.20.20.80">
    <property type="entry name" value="Glycosidases"/>
    <property type="match status" value="1"/>
</dbReference>
<protein>
    <submittedName>
        <fullName evidence="9">Glycoside hydrolase family 2</fullName>
    </submittedName>
</protein>
<dbReference type="Gene3D" id="2.60.120.260">
    <property type="entry name" value="Galactose-binding domain-like"/>
    <property type="match status" value="1"/>
</dbReference>
<feature type="chain" id="PRO_5012967015" evidence="4">
    <location>
        <begin position="26"/>
        <end position="782"/>
    </location>
</feature>
<dbReference type="InterPro" id="IPR032311">
    <property type="entry name" value="DUF4982"/>
</dbReference>
<feature type="signal peptide" evidence="4">
    <location>
        <begin position="1"/>
        <end position="25"/>
    </location>
</feature>
<dbReference type="SUPFAM" id="SSF49303">
    <property type="entry name" value="beta-Galactosidase/glucuronidase domain"/>
    <property type="match status" value="1"/>
</dbReference>
<dbReference type="Pfam" id="PF16355">
    <property type="entry name" value="DUF4982"/>
    <property type="match status" value="1"/>
</dbReference>
<evidence type="ECO:0000313" key="10">
    <source>
        <dbReference type="Proteomes" id="UP000216101"/>
    </source>
</evidence>
<dbReference type="InterPro" id="IPR006101">
    <property type="entry name" value="Glyco_hydro_2"/>
</dbReference>
<evidence type="ECO:0000256" key="4">
    <source>
        <dbReference type="SAM" id="SignalP"/>
    </source>
</evidence>
<comment type="caution">
    <text evidence="9">The sequence shown here is derived from an EMBL/GenBank/DDBJ whole genome shotgun (WGS) entry which is preliminary data.</text>
</comment>
<dbReference type="InterPro" id="IPR006104">
    <property type="entry name" value="Glyco_hydro_2_N"/>
</dbReference>
<dbReference type="PANTHER" id="PTHR42732">
    <property type="entry name" value="BETA-GALACTOSIDASE"/>
    <property type="match status" value="1"/>
</dbReference>
<organism evidence="9 10">
    <name type="scientific">Cellvibrio mixtus</name>
    <dbReference type="NCBI Taxonomy" id="39650"/>
    <lineage>
        <taxon>Bacteria</taxon>
        <taxon>Pseudomonadati</taxon>
        <taxon>Pseudomonadota</taxon>
        <taxon>Gammaproteobacteria</taxon>
        <taxon>Cellvibrionales</taxon>
        <taxon>Cellvibrionaceae</taxon>
        <taxon>Cellvibrio</taxon>
    </lineage>
</organism>
<evidence type="ECO:0000259" key="8">
    <source>
        <dbReference type="Pfam" id="PF16355"/>
    </source>
</evidence>
<keyword evidence="2 9" id="KW-0378">Hydrolase</keyword>
<dbReference type="SUPFAM" id="SSF49785">
    <property type="entry name" value="Galactose-binding domain-like"/>
    <property type="match status" value="1"/>
</dbReference>